<keyword evidence="3" id="KW-1185">Reference proteome</keyword>
<proteinExistence type="predicted"/>
<dbReference type="EMBL" id="ML213545">
    <property type="protein sequence ID" value="TFK45367.1"/>
    <property type="molecule type" value="Genomic_DNA"/>
</dbReference>
<organism evidence="2 3">
    <name type="scientific">Heliocybe sulcata</name>
    <dbReference type="NCBI Taxonomy" id="5364"/>
    <lineage>
        <taxon>Eukaryota</taxon>
        <taxon>Fungi</taxon>
        <taxon>Dikarya</taxon>
        <taxon>Basidiomycota</taxon>
        <taxon>Agaricomycotina</taxon>
        <taxon>Agaricomycetes</taxon>
        <taxon>Gloeophyllales</taxon>
        <taxon>Gloeophyllaceae</taxon>
        <taxon>Heliocybe</taxon>
    </lineage>
</organism>
<evidence type="ECO:0000313" key="2">
    <source>
        <dbReference type="EMBL" id="TFK45367.1"/>
    </source>
</evidence>
<name>A0A5C3MKD9_9AGAM</name>
<dbReference type="STRING" id="5364.A0A5C3MKD9"/>
<dbReference type="OrthoDB" id="2747778at2759"/>
<protein>
    <recommendedName>
        <fullName evidence="4">Fungal-type protein kinase domain-containing protein</fullName>
    </recommendedName>
</protein>
<dbReference type="Proteomes" id="UP000305948">
    <property type="component" value="Unassembled WGS sequence"/>
</dbReference>
<feature type="region of interest" description="Disordered" evidence="1">
    <location>
        <begin position="248"/>
        <end position="268"/>
    </location>
</feature>
<sequence length="281" mass="31635">MSALRAQCDIVKIIHDTLVEAYDRAAVRHRDLRTSAQNSLFVARESGGAHGTLTAWDLSLRGRTRTWQFVSYQLLINPSKTHTLQDDLQSSFWTLLYTALKFIPSSLSGMRLANMLKTVFDESRWDDGRRSYVGGNEKLKIIMYGTYIKPNSIAGTPPITFRDPETPLNNLVQALFALHHDWDIYSNPMNNERYRLAAKPEAEKLLNSEANIKLFEYAYSDPEWSHKIPDSREGLFPAMDVAAAPNALAQKRASSEGRLSTSPSPATPLALARGWRCSMSK</sequence>
<evidence type="ECO:0000256" key="1">
    <source>
        <dbReference type="SAM" id="MobiDB-lite"/>
    </source>
</evidence>
<gene>
    <name evidence="2" type="ORF">OE88DRAFT_1218567</name>
</gene>
<accession>A0A5C3MKD9</accession>
<reference evidence="2 3" key="1">
    <citation type="journal article" date="2019" name="Nat. Ecol. Evol.">
        <title>Megaphylogeny resolves global patterns of mushroom evolution.</title>
        <authorList>
            <person name="Varga T."/>
            <person name="Krizsan K."/>
            <person name="Foldi C."/>
            <person name="Dima B."/>
            <person name="Sanchez-Garcia M."/>
            <person name="Sanchez-Ramirez S."/>
            <person name="Szollosi G.J."/>
            <person name="Szarkandi J.G."/>
            <person name="Papp V."/>
            <person name="Albert L."/>
            <person name="Andreopoulos W."/>
            <person name="Angelini C."/>
            <person name="Antonin V."/>
            <person name="Barry K.W."/>
            <person name="Bougher N.L."/>
            <person name="Buchanan P."/>
            <person name="Buyck B."/>
            <person name="Bense V."/>
            <person name="Catcheside P."/>
            <person name="Chovatia M."/>
            <person name="Cooper J."/>
            <person name="Damon W."/>
            <person name="Desjardin D."/>
            <person name="Finy P."/>
            <person name="Geml J."/>
            <person name="Haridas S."/>
            <person name="Hughes K."/>
            <person name="Justo A."/>
            <person name="Karasinski D."/>
            <person name="Kautmanova I."/>
            <person name="Kiss B."/>
            <person name="Kocsube S."/>
            <person name="Kotiranta H."/>
            <person name="LaButti K.M."/>
            <person name="Lechner B.E."/>
            <person name="Liimatainen K."/>
            <person name="Lipzen A."/>
            <person name="Lukacs Z."/>
            <person name="Mihaltcheva S."/>
            <person name="Morgado L.N."/>
            <person name="Niskanen T."/>
            <person name="Noordeloos M.E."/>
            <person name="Ohm R.A."/>
            <person name="Ortiz-Santana B."/>
            <person name="Ovrebo C."/>
            <person name="Racz N."/>
            <person name="Riley R."/>
            <person name="Savchenko A."/>
            <person name="Shiryaev A."/>
            <person name="Soop K."/>
            <person name="Spirin V."/>
            <person name="Szebenyi C."/>
            <person name="Tomsovsky M."/>
            <person name="Tulloss R.E."/>
            <person name="Uehling J."/>
            <person name="Grigoriev I.V."/>
            <person name="Vagvolgyi C."/>
            <person name="Papp T."/>
            <person name="Martin F.M."/>
            <person name="Miettinen O."/>
            <person name="Hibbett D.S."/>
            <person name="Nagy L.G."/>
        </authorList>
    </citation>
    <scope>NUCLEOTIDE SEQUENCE [LARGE SCALE GENOMIC DNA]</scope>
    <source>
        <strain evidence="2 3">OMC1185</strain>
    </source>
</reference>
<evidence type="ECO:0000313" key="3">
    <source>
        <dbReference type="Proteomes" id="UP000305948"/>
    </source>
</evidence>
<evidence type="ECO:0008006" key="4">
    <source>
        <dbReference type="Google" id="ProtNLM"/>
    </source>
</evidence>
<dbReference type="AlphaFoldDB" id="A0A5C3MKD9"/>